<dbReference type="SMART" id="SM00791">
    <property type="entry name" value="Agglutinin"/>
    <property type="match status" value="2"/>
</dbReference>
<sequence>MMSADGTGDDAFTVLNLVNSARLLPKLVMFKGNNDRLLASRWINNRDVLQFVVTDIADGSARFELFPRDDGSYCIATNSPPGGSTWSSYWNLAAGDWIAANMIQSNAASNSSAWFRIHQHGETYRQLQLDGKDTINPYSRYDVQVSRRHTGLVHIRCRYNRIGQTDDSMDACRFVGAGDGKRMTTFAKDDDAAPCMMLADGAGDDAFTVLNLVNSARLLPKLVMFKGDNDRFLASRWINNRNVLQFVVTDIADGSARFELFPRDDGSFCIATNSPPGGWTWSSYWNLAAGDWIAPNMMQSNAASNSSAWFRIHQVNDKFAIRSGGSRFCKRLTTSDFTSCLNAADTTITAEARLAVEEPILHREIHSISYRLDEARVYDSTVLTMATTAAVNDTSTENTKRLRLVYEEEEMSTWDATLELKLGYNSTIRAGFPKLGLGGQVSISAEFFGAYNWGHTMEKKVRHEVEYEAAVPPRTKVTVKAIAMRSTIDVPFTYWQRDVTIDGKVEDNLKTDGLYTGINSYNFNFETVEEELPERIPVT</sequence>
<feature type="domain" description="Agglutinin" evidence="3">
    <location>
        <begin position="217"/>
        <end position="358"/>
    </location>
</feature>
<evidence type="ECO:0000313" key="5">
    <source>
        <dbReference type="Proteomes" id="UP000095767"/>
    </source>
</evidence>
<evidence type="ECO:0000256" key="1">
    <source>
        <dbReference type="ARBA" id="ARBA00009831"/>
    </source>
</evidence>
<keyword evidence="5" id="KW-1185">Reference proteome</keyword>
<dbReference type="SUPFAM" id="SSF56973">
    <property type="entry name" value="Aerolisin/ETX pore-forming domain"/>
    <property type="match status" value="1"/>
</dbReference>
<name>A0A1E5V535_9POAL</name>
<dbReference type="Pfam" id="PF07468">
    <property type="entry name" value="Agglutinin"/>
    <property type="match status" value="1"/>
</dbReference>
<dbReference type="EMBL" id="LWDX02051257">
    <property type="protein sequence ID" value="OEL20270.1"/>
    <property type="molecule type" value="Genomic_DNA"/>
</dbReference>
<dbReference type="InterPro" id="IPR008998">
    <property type="entry name" value="Agglutinin"/>
</dbReference>
<dbReference type="OrthoDB" id="4948898at2759"/>
<comment type="caution">
    <text evidence="4">The sequence shown here is derived from an EMBL/GenBank/DDBJ whole genome shotgun (WGS) entry which is preliminary data.</text>
</comment>
<dbReference type="PANTHER" id="PTHR39244">
    <property type="entry name" value="NATTERIN-4"/>
    <property type="match status" value="1"/>
</dbReference>
<dbReference type="SUPFAM" id="SSF50382">
    <property type="entry name" value="Agglutinin"/>
    <property type="match status" value="3"/>
</dbReference>
<dbReference type="Pfam" id="PF01117">
    <property type="entry name" value="Aerolysin"/>
    <property type="match status" value="1"/>
</dbReference>
<accession>A0A1E5V535</accession>
<protein>
    <recommendedName>
        <fullName evidence="3">Agglutinin domain-containing protein</fullName>
    </recommendedName>
</protein>
<dbReference type="InterPro" id="IPR055267">
    <property type="entry name" value="Aerolysin-like_C"/>
</dbReference>
<dbReference type="AlphaFoldDB" id="A0A1E5V535"/>
<dbReference type="Proteomes" id="UP000095767">
    <property type="component" value="Unassembled WGS sequence"/>
</dbReference>
<comment type="similarity">
    <text evidence="1">Belongs to the aerolysin family.</text>
</comment>
<gene>
    <name evidence="4" type="ORF">BAE44_0018711</name>
</gene>
<proteinExistence type="inferred from homology"/>
<dbReference type="CDD" id="cd20216">
    <property type="entry name" value="PFM_HFR-2-like"/>
    <property type="match status" value="1"/>
</dbReference>
<dbReference type="InterPro" id="IPR036242">
    <property type="entry name" value="Agglutinin_dom_sf"/>
</dbReference>
<dbReference type="PANTHER" id="PTHR39244:SF2">
    <property type="entry name" value="AGGLUTININ DOMAIN-CONTAINING PROTEIN"/>
    <property type="match status" value="1"/>
</dbReference>
<keyword evidence="2" id="KW-1015">Disulfide bond</keyword>
<organism evidence="4 5">
    <name type="scientific">Dichanthelium oligosanthes</name>
    <dbReference type="NCBI Taxonomy" id="888268"/>
    <lineage>
        <taxon>Eukaryota</taxon>
        <taxon>Viridiplantae</taxon>
        <taxon>Streptophyta</taxon>
        <taxon>Embryophyta</taxon>
        <taxon>Tracheophyta</taxon>
        <taxon>Spermatophyta</taxon>
        <taxon>Magnoliopsida</taxon>
        <taxon>Liliopsida</taxon>
        <taxon>Poales</taxon>
        <taxon>Poaceae</taxon>
        <taxon>PACMAD clade</taxon>
        <taxon>Panicoideae</taxon>
        <taxon>Panicodae</taxon>
        <taxon>Paniceae</taxon>
        <taxon>Dichantheliinae</taxon>
        <taxon>Dichanthelium</taxon>
    </lineage>
</organism>
<reference evidence="4 5" key="1">
    <citation type="submission" date="2016-09" db="EMBL/GenBank/DDBJ databases">
        <title>The draft genome of Dichanthelium oligosanthes: A C3 panicoid grass species.</title>
        <authorList>
            <person name="Studer A.J."/>
            <person name="Schnable J.C."/>
            <person name="Brutnell T.P."/>
        </authorList>
    </citation>
    <scope>NUCLEOTIDE SEQUENCE [LARGE SCALE GENOMIC DNA]</scope>
    <source>
        <strain evidence="5">cv. Kellogg 1175</strain>
        <tissue evidence="4">Leaf</tissue>
    </source>
</reference>
<evidence type="ECO:0000313" key="4">
    <source>
        <dbReference type="EMBL" id="OEL20270.1"/>
    </source>
</evidence>
<evidence type="ECO:0000259" key="3">
    <source>
        <dbReference type="SMART" id="SM00791"/>
    </source>
</evidence>
<dbReference type="InterPro" id="IPR053237">
    <property type="entry name" value="Natterin_C"/>
</dbReference>
<dbReference type="Gene3D" id="2.80.10.50">
    <property type="match status" value="2"/>
</dbReference>
<feature type="domain" description="Agglutinin" evidence="3">
    <location>
        <begin position="22"/>
        <end position="176"/>
    </location>
</feature>
<dbReference type="Gene3D" id="2.170.15.10">
    <property type="entry name" value="Proaerolysin, chain A, domain 3"/>
    <property type="match status" value="1"/>
</dbReference>
<evidence type="ECO:0000256" key="2">
    <source>
        <dbReference type="ARBA" id="ARBA00023157"/>
    </source>
</evidence>